<dbReference type="Pfam" id="PF01530">
    <property type="entry name" value="zf-C2HC"/>
    <property type="match status" value="2"/>
</dbReference>
<dbReference type="PROSITE" id="PS51802">
    <property type="entry name" value="ZF_CCHHC"/>
    <property type="match status" value="2"/>
</dbReference>
<dbReference type="GO" id="GO:0007399">
    <property type="term" value="P:nervous system development"/>
    <property type="evidence" value="ECO:0007669"/>
    <property type="project" value="UniProtKB-KW"/>
</dbReference>
<evidence type="ECO:0000256" key="7">
    <source>
        <dbReference type="ARBA" id="ARBA00023015"/>
    </source>
</evidence>
<evidence type="ECO:0000256" key="6">
    <source>
        <dbReference type="ARBA" id="ARBA00022833"/>
    </source>
</evidence>
<dbReference type="OrthoDB" id="10069059at2759"/>
<dbReference type="Gene3D" id="4.10.320.30">
    <property type="match status" value="2"/>
</dbReference>
<keyword evidence="9" id="KW-0539">Nucleus</keyword>
<dbReference type="GO" id="GO:0000978">
    <property type="term" value="F:RNA polymerase II cis-regulatory region sequence-specific DNA binding"/>
    <property type="evidence" value="ECO:0007669"/>
    <property type="project" value="TreeGrafter"/>
</dbReference>
<evidence type="ECO:0000256" key="9">
    <source>
        <dbReference type="ARBA" id="ARBA00023242"/>
    </source>
</evidence>
<evidence type="ECO:0000313" key="11">
    <source>
        <dbReference type="Proteomes" id="UP000025227"/>
    </source>
</evidence>
<keyword evidence="6" id="KW-0862">Zinc</keyword>
<feature type="region of interest" description="Disordered" evidence="10">
    <location>
        <begin position="152"/>
        <end position="199"/>
    </location>
</feature>
<accession>A0A7I4XZZ3</accession>
<dbReference type="InterPro" id="IPR036060">
    <property type="entry name" value="Znf_C2H2C_sf"/>
</dbReference>
<dbReference type="PANTHER" id="PTHR10816">
    <property type="entry name" value="MYELIN TRANSCRIPTION FACTOR 1-RELATED"/>
    <property type="match status" value="1"/>
</dbReference>
<keyword evidence="3" id="KW-0479">Metal-binding</keyword>
<dbReference type="WBParaSite" id="HCON_00026295-00001">
    <property type="protein sequence ID" value="HCON_00026295-00001"/>
    <property type="gene ID" value="HCON_00026295"/>
</dbReference>
<evidence type="ECO:0000256" key="8">
    <source>
        <dbReference type="ARBA" id="ARBA00023163"/>
    </source>
</evidence>
<keyword evidence="8" id="KW-0804">Transcription</keyword>
<organism evidence="11 12">
    <name type="scientific">Haemonchus contortus</name>
    <name type="common">Barber pole worm</name>
    <dbReference type="NCBI Taxonomy" id="6289"/>
    <lineage>
        <taxon>Eukaryota</taxon>
        <taxon>Metazoa</taxon>
        <taxon>Ecdysozoa</taxon>
        <taxon>Nematoda</taxon>
        <taxon>Chromadorea</taxon>
        <taxon>Rhabditida</taxon>
        <taxon>Rhabditina</taxon>
        <taxon>Rhabditomorpha</taxon>
        <taxon>Strongyloidea</taxon>
        <taxon>Trichostrongylidae</taxon>
        <taxon>Haemonchus</taxon>
    </lineage>
</organism>
<evidence type="ECO:0000256" key="2">
    <source>
        <dbReference type="ARBA" id="ARBA00010194"/>
    </source>
</evidence>
<comment type="subcellular location">
    <subcellularLocation>
        <location evidence="1">Nucleus</location>
    </subcellularLocation>
</comment>
<dbReference type="AlphaFoldDB" id="A0A7I4XZZ3"/>
<proteinExistence type="inferred from homology"/>
<keyword evidence="4" id="KW-0677">Repeat</keyword>
<feature type="compositionally biased region" description="Low complexity" evidence="10">
    <location>
        <begin position="51"/>
        <end position="61"/>
    </location>
</feature>
<keyword evidence="7" id="KW-0805">Transcription regulation</keyword>
<evidence type="ECO:0000256" key="1">
    <source>
        <dbReference type="ARBA" id="ARBA00004123"/>
    </source>
</evidence>
<keyword evidence="11" id="KW-1185">Reference proteome</keyword>
<evidence type="ECO:0000313" key="12">
    <source>
        <dbReference type="WBParaSite" id="HCON_00026295-00001"/>
    </source>
</evidence>
<sequence>MNMAGVFSNNGHYGPDYLLSLVSSLAARNAVTPPEGDSQETHSDGSETPDDVSSVVSTPSEGAPTAKRRRKPDAKDIVRVVEDSVQDDDSGGNSETALPSDEVATASELQTDEHELEKNDENQKRFEMSFVSPCKVEPEMLCMSIDGRIATTDKDVGPSAVEVTTTSPPKTPVSSSLPPSGSASPSMGTPSMPSPSVNWSARREGKLACPTPGCDGSGHQTGLYTHHRSLSGCPRRPDKSTIQMLALQQDTVLRCTTPGCTGKGHVNSNRTSHRSLSGCPIAYQQKLSRKGVKAPPPPRIRSPHGQDETPLDLTLRNLDQQHMPPMPMMPQSMMEALVQLTASAAAARAVDHRATISPAKPSTAATTSSPPSPTTATTAVTSMSTPTLTLPVSLAAESVTQSSPAAATNTTNAATAMATQPFLLPEGLLPPKPHVFPYPPMFNQQMLAQLFLAQLQGQKGAFI</sequence>
<dbReference type="InterPro" id="IPR002515">
    <property type="entry name" value="Znf_C2H2C"/>
</dbReference>
<dbReference type="GO" id="GO:0005634">
    <property type="term" value="C:nucleus"/>
    <property type="evidence" value="ECO:0007669"/>
    <property type="project" value="UniProtKB-SubCell"/>
</dbReference>
<reference evidence="12" key="1">
    <citation type="submission" date="2020-12" db="UniProtKB">
        <authorList>
            <consortium name="WormBaseParasite"/>
        </authorList>
    </citation>
    <scope>IDENTIFICATION</scope>
    <source>
        <strain evidence="12">MHco3</strain>
    </source>
</reference>
<feature type="compositionally biased region" description="Basic and acidic residues" evidence="10">
    <location>
        <begin position="73"/>
        <end position="82"/>
    </location>
</feature>
<evidence type="ECO:0000256" key="5">
    <source>
        <dbReference type="ARBA" id="ARBA00022771"/>
    </source>
</evidence>
<dbReference type="PANTHER" id="PTHR10816:SF15">
    <property type="entry name" value="MYELIN TRANSCRIPTION FACTOR 1-LIKE PROTEIN"/>
    <property type="match status" value="1"/>
</dbReference>
<dbReference type="FunFam" id="4.10.320.30:FF:000001">
    <property type="entry name" value="Myelin transcription factor 1-like, a"/>
    <property type="match status" value="2"/>
</dbReference>
<dbReference type="GO" id="GO:0008270">
    <property type="term" value="F:zinc ion binding"/>
    <property type="evidence" value="ECO:0007669"/>
    <property type="project" value="UniProtKB-KW"/>
</dbReference>
<feature type="region of interest" description="Disordered" evidence="10">
    <location>
        <begin position="351"/>
        <end position="383"/>
    </location>
</feature>
<comment type="similarity">
    <text evidence="2">Belongs to the MYT1 family.</text>
</comment>
<feature type="compositionally biased region" description="Low complexity" evidence="10">
    <location>
        <begin position="164"/>
        <end position="197"/>
    </location>
</feature>
<keyword evidence="5" id="KW-0863">Zinc-finger</keyword>
<evidence type="ECO:0000256" key="4">
    <source>
        <dbReference type="ARBA" id="ARBA00022737"/>
    </source>
</evidence>
<feature type="compositionally biased region" description="Low complexity" evidence="10">
    <location>
        <begin position="355"/>
        <end position="383"/>
    </location>
</feature>
<dbReference type="GO" id="GO:0000981">
    <property type="term" value="F:DNA-binding transcription factor activity, RNA polymerase II-specific"/>
    <property type="evidence" value="ECO:0007669"/>
    <property type="project" value="TreeGrafter"/>
</dbReference>
<dbReference type="Proteomes" id="UP000025227">
    <property type="component" value="Unplaced"/>
</dbReference>
<evidence type="ECO:0000256" key="3">
    <source>
        <dbReference type="ARBA" id="ARBA00022723"/>
    </source>
</evidence>
<protein>
    <submittedName>
        <fullName evidence="12">Zinc finger domain containing protein</fullName>
    </submittedName>
</protein>
<dbReference type="SUPFAM" id="SSF103637">
    <property type="entry name" value="CCHHC domain"/>
    <property type="match status" value="2"/>
</dbReference>
<feature type="compositionally biased region" description="Basic and acidic residues" evidence="10">
    <location>
        <begin position="111"/>
        <end position="124"/>
    </location>
</feature>
<feature type="region of interest" description="Disordered" evidence="10">
    <location>
        <begin position="29"/>
        <end position="124"/>
    </location>
</feature>
<evidence type="ECO:0000256" key="10">
    <source>
        <dbReference type="SAM" id="MobiDB-lite"/>
    </source>
</evidence>
<feature type="region of interest" description="Disordered" evidence="10">
    <location>
        <begin position="287"/>
        <end position="311"/>
    </location>
</feature>
<name>A0A7I4XZZ3_HAECO</name>